<evidence type="ECO:0000313" key="4">
    <source>
        <dbReference type="Proteomes" id="UP001054902"/>
    </source>
</evidence>
<proteinExistence type="predicted"/>
<feature type="region of interest" description="Disordered" evidence="1">
    <location>
        <begin position="80"/>
        <end position="154"/>
    </location>
</feature>
<reference evidence="3 4" key="1">
    <citation type="journal article" date="2021" name="Sci. Rep.">
        <title>The genome of the diatom Chaetoceros tenuissimus carries an ancient integrated fragment of an extant virus.</title>
        <authorList>
            <person name="Hongo Y."/>
            <person name="Kimura K."/>
            <person name="Takaki Y."/>
            <person name="Yoshida Y."/>
            <person name="Baba S."/>
            <person name="Kobayashi G."/>
            <person name="Nagasaki K."/>
            <person name="Hano T."/>
            <person name="Tomaru Y."/>
        </authorList>
    </citation>
    <scope>NUCLEOTIDE SEQUENCE [LARGE SCALE GENOMIC DNA]</scope>
    <source>
        <strain evidence="3 4">NIES-3715</strain>
    </source>
</reference>
<evidence type="ECO:0000313" key="3">
    <source>
        <dbReference type="EMBL" id="GFH55154.1"/>
    </source>
</evidence>
<sequence>MRTSAYIFGNVADQKVSKERLLRRKRRRIIGISFILCFISIVSMGYFQILYVLQNDTQSQPTALDRDFVKNLFQAHPEHPEELGREIVIEEDDENDNGQEKEEDGNVDMEEKEIDTDSESADEEERDLGEEDSLTNTKDLTDPEKSMDKDKNEKDILRYFQLPDPKIQEDPKARQNILPMRSSSTYAQVYRYEDENVPLKLKPLMQAKKCLDTCCFEKVAISIDHETHRIKSTIDGLDVAELLLHGHAVPDHLQFPNGVDFEQEIVPCVQPGTIIHADSYGPQLDQMFLQLRPNMTTPYVFIASETDGPQPDRIHRPRIESDSLLLHWYGNNPLFDKPATDIEKKKFTGFPLGLSKYHPQMPYLDYYLSQTNYTNPFAQEFKHRWIDSSTLFHGKNDSDTLQNVMFTKFGLHNNAKHRWEPYRMACGNHVLEANGTNPEINKRVSCSLTGDMVPKHLERNFGMYDTYSAASQYLFGLSPPGNGKDCYRTYELWLLGVIPIIKDTGFTNAKGANMFQDLPVIELQHFRYSQEELVKILQDYIQSDAFIKADFSKGWKRLFLGYWRHKIASDAGREHDLVQDENGKKYFMAWKYSKISSSSKH</sequence>
<name>A0AAD3D2Y9_9STRA</name>
<keyword evidence="2" id="KW-1133">Transmembrane helix</keyword>
<feature type="compositionally biased region" description="Acidic residues" evidence="1">
    <location>
        <begin position="89"/>
        <end position="133"/>
    </location>
</feature>
<gene>
    <name evidence="3" type="ORF">CTEN210_11630</name>
</gene>
<protein>
    <recommendedName>
        <fullName evidence="5">Exostosin GT47 domain-containing protein</fullName>
    </recommendedName>
</protein>
<dbReference type="AlphaFoldDB" id="A0AAD3D2Y9"/>
<organism evidence="3 4">
    <name type="scientific">Chaetoceros tenuissimus</name>
    <dbReference type="NCBI Taxonomy" id="426638"/>
    <lineage>
        <taxon>Eukaryota</taxon>
        <taxon>Sar</taxon>
        <taxon>Stramenopiles</taxon>
        <taxon>Ochrophyta</taxon>
        <taxon>Bacillariophyta</taxon>
        <taxon>Coscinodiscophyceae</taxon>
        <taxon>Chaetocerotophycidae</taxon>
        <taxon>Chaetocerotales</taxon>
        <taxon>Chaetocerotaceae</taxon>
        <taxon>Chaetoceros</taxon>
    </lineage>
</organism>
<evidence type="ECO:0000256" key="2">
    <source>
        <dbReference type="SAM" id="Phobius"/>
    </source>
</evidence>
<dbReference type="EMBL" id="BLLK01000047">
    <property type="protein sequence ID" value="GFH55154.1"/>
    <property type="molecule type" value="Genomic_DNA"/>
</dbReference>
<dbReference type="Proteomes" id="UP001054902">
    <property type="component" value="Unassembled WGS sequence"/>
</dbReference>
<comment type="caution">
    <text evidence="3">The sequence shown here is derived from an EMBL/GenBank/DDBJ whole genome shotgun (WGS) entry which is preliminary data.</text>
</comment>
<keyword evidence="4" id="KW-1185">Reference proteome</keyword>
<evidence type="ECO:0000256" key="1">
    <source>
        <dbReference type="SAM" id="MobiDB-lite"/>
    </source>
</evidence>
<feature type="transmembrane region" description="Helical" evidence="2">
    <location>
        <begin position="29"/>
        <end position="53"/>
    </location>
</feature>
<keyword evidence="2" id="KW-0472">Membrane</keyword>
<keyword evidence="2" id="KW-0812">Transmembrane</keyword>
<evidence type="ECO:0008006" key="5">
    <source>
        <dbReference type="Google" id="ProtNLM"/>
    </source>
</evidence>
<accession>A0AAD3D2Y9</accession>
<feature type="compositionally biased region" description="Basic and acidic residues" evidence="1">
    <location>
        <begin position="139"/>
        <end position="154"/>
    </location>
</feature>